<dbReference type="AlphaFoldDB" id="A0A2H9T301"/>
<organism evidence="1">
    <name type="scientific">invertebrate metagenome</name>
    <dbReference type="NCBI Taxonomy" id="1711999"/>
    <lineage>
        <taxon>unclassified sequences</taxon>
        <taxon>metagenomes</taxon>
        <taxon>organismal metagenomes</taxon>
    </lineage>
</organism>
<accession>A0A2H9T301</accession>
<reference evidence="1" key="1">
    <citation type="journal article" date="2017" name="Appl. Environ. Microbiol.">
        <title>Molecular characterization of an Endozoicomonas-like organism causing infection in king scallop Pecten maximus L.</title>
        <authorList>
            <person name="Cano I."/>
            <person name="van Aerle R."/>
            <person name="Ross S."/>
            <person name="Verner-Jeffreys D.W."/>
            <person name="Paley R.K."/>
            <person name="Rimmer G."/>
            <person name="Ryder D."/>
            <person name="Hooper P."/>
            <person name="Stone D."/>
            <person name="Feist S.W."/>
        </authorList>
    </citation>
    <scope>NUCLEOTIDE SEQUENCE</scope>
</reference>
<gene>
    <name evidence="1" type="ORF">CI610_03474</name>
</gene>
<dbReference type="EMBL" id="NSIT01000483">
    <property type="protein sequence ID" value="PJE77600.1"/>
    <property type="molecule type" value="Genomic_DNA"/>
</dbReference>
<comment type="caution">
    <text evidence="1">The sequence shown here is derived from an EMBL/GenBank/DDBJ whole genome shotgun (WGS) entry which is preliminary data.</text>
</comment>
<name>A0A2H9T301_9ZZZZ</name>
<proteinExistence type="predicted"/>
<sequence length="148" mass="18215">MIYNHKLFIILNVRLPCTVYDSTQEKQTKSRMPILQSYSRSRPRHFMLENKKINKNKWEMDSHTFVTKVEQNAYLLINFCQFTEIWTNKKKSESRIRLSSGYRNVYMCTNITYFRLVHFFLHILQISCRRQIRRSYFRPAKRFVRCDR</sequence>
<protein>
    <submittedName>
        <fullName evidence="1">Uncharacterized protein</fullName>
    </submittedName>
</protein>
<evidence type="ECO:0000313" key="1">
    <source>
        <dbReference type="EMBL" id="PJE77600.1"/>
    </source>
</evidence>